<dbReference type="PANTHER" id="PTHR18841:SF2">
    <property type="entry name" value="VITELLINE MEMBRANE OUTER LAYER PROTEIN 1 HOMOLOG"/>
    <property type="match status" value="1"/>
</dbReference>
<protein>
    <submittedName>
        <fullName evidence="1">Vitelline membrane outer layer protein 1-like</fullName>
    </submittedName>
</protein>
<name>A0A8C0VUD3_CYACU</name>
<dbReference type="AlphaFoldDB" id="A0A8C0VUD3"/>
<gene>
    <name evidence="1" type="primary">LOC111924156</name>
</gene>
<evidence type="ECO:0000313" key="2">
    <source>
        <dbReference type="Proteomes" id="UP000694410"/>
    </source>
</evidence>
<dbReference type="Gene3D" id="2.100.10.20">
    <property type="entry name" value="Vitelline membrane outer layer protein I (VOMI)"/>
    <property type="match status" value="1"/>
</dbReference>
<accession>A0A8C0VUD3</accession>
<dbReference type="SUPFAM" id="SSF51092">
    <property type="entry name" value="Vitelline membrane outer protein-I (VMO-I)"/>
    <property type="match status" value="1"/>
</dbReference>
<dbReference type="OrthoDB" id="6344411at2759"/>
<dbReference type="PANTHER" id="PTHR18841">
    <property type="entry name" value="VITELLINE MEMBRANE OUTER LAYER PROTEIN I-RELATED"/>
    <property type="match status" value="1"/>
</dbReference>
<dbReference type="InterPro" id="IPR005515">
    <property type="entry name" value="VOMI"/>
</dbReference>
<organism evidence="1 2">
    <name type="scientific">Cyanistes caeruleus</name>
    <name type="common">Eurasian blue tit</name>
    <name type="synonym">Parus caeruleus</name>
    <dbReference type="NCBI Taxonomy" id="156563"/>
    <lineage>
        <taxon>Eukaryota</taxon>
        <taxon>Metazoa</taxon>
        <taxon>Chordata</taxon>
        <taxon>Craniata</taxon>
        <taxon>Vertebrata</taxon>
        <taxon>Euteleostomi</taxon>
        <taxon>Archelosauria</taxon>
        <taxon>Archosauria</taxon>
        <taxon>Dinosauria</taxon>
        <taxon>Saurischia</taxon>
        <taxon>Theropoda</taxon>
        <taxon>Coelurosauria</taxon>
        <taxon>Aves</taxon>
        <taxon>Neognathae</taxon>
        <taxon>Neoaves</taxon>
        <taxon>Telluraves</taxon>
        <taxon>Australaves</taxon>
        <taxon>Passeriformes</taxon>
        <taxon>Paridae</taxon>
        <taxon>Cyanistes</taxon>
    </lineage>
</organism>
<keyword evidence="2" id="KW-1185">Reference proteome</keyword>
<dbReference type="Pfam" id="PF03762">
    <property type="entry name" value="VOMI"/>
    <property type="match status" value="1"/>
</dbReference>
<dbReference type="InterPro" id="IPR036706">
    <property type="entry name" value="VOMI_sf"/>
</dbReference>
<dbReference type="Proteomes" id="UP000694410">
    <property type="component" value="Unplaced"/>
</dbReference>
<dbReference type="KEGG" id="ccae:111924156"/>
<dbReference type="GO" id="GO:0005615">
    <property type="term" value="C:extracellular space"/>
    <property type="evidence" value="ECO:0007669"/>
    <property type="project" value="TreeGrafter"/>
</dbReference>
<dbReference type="RefSeq" id="XP_023775993.1">
    <property type="nucleotide sequence ID" value="XM_023920225.1"/>
</dbReference>
<proteinExistence type="predicted"/>
<sequence>MSAPRELCPHSPDSHALSQPINSPVPACGEAPRHWVGSLTCSCPPRPCSACWAAAAPGAPGRGLVGVLTVPIVGPCGSWDHEQFCPRGYAMGFELKVQPFQGFWLFGDDTCSAWTAQSLSPPWGGEQPSLSHPSSGQQLLGSLKGNQCNRFSTSHLRRWGNWTKAQLCSSNRRVSFSLRAERWQYLRDNTAVSSVRFACSNGKQLEGWGLSGGHFGPWSSNCTSGAICGLQRWRNHRESGMTQLSVT</sequence>
<evidence type="ECO:0000313" key="1">
    <source>
        <dbReference type="Ensembl" id="ENSCCEP00000027348.1"/>
    </source>
</evidence>
<reference evidence="1" key="2">
    <citation type="submission" date="2025-09" db="UniProtKB">
        <authorList>
            <consortium name="Ensembl"/>
        </authorList>
    </citation>
    <scope>IDENTIFICATION</scope>
</reference>
<dbReference type="GeneID" id="111924156"/>
<reference evidence="1" key="1">
    <citation type="submission" date="2025-08" db="UniProtKB">
        <authorList>
            <consortium name="Ensembl"/>
        </authorList>
    </citation>
    <scope>IDENTIFICATION</scope>
</reference>
<dbReference type="Ensembl" id="ENSCCET00000040556.1">
    <property type="protein sequence ID" value="ENSCCEP00000027348.1"/>
    <property type="gene ID" value="ENSCCEG00000023891.1"/>
</dbReference>